<sequence length="344" mass="35226">MESTAARVATGAGAGCLAFLALVMAAATAVVSTLTGGGLLSSPPGGDTNNAAGASDIPPAMLPLYQQAAPTCPGLPWTVLAAIGKIETDHGRAPTMVSSAGAVGPMQFLPATFDQYALPVPPGGVTPPTPWDPTDAVYAAARLLCANGARDGRDLHAAIYAYNHADWYVTQVLAQARRYAQDADSQQIPVPAPNQAADDAIAFAHSRIGVPYEWGGTGQPGHGYDCSGLTQAAYAAAGIPLPRVAQDQHDATPKVADTDPLLPGDLLFYGTTPTTITHVGLYTGAGHMIDAAHTGTLVRAEPARHPGDHYLGATRPTGALPTAPLAHRAAHPVQSQPPVRSGRP</sequence>
<gene>
    <name evidence="7" type="ORF">GCM10009665_46620</name>
</gene>
<dbReference type="Gene3D" id="1.10.530.10">
    <property type="match status" value="1"/>
</dbReference>
<dbReference type="InterPro" id="IPR023346">
    <property type="entry name" value="Lysozyme-like_dom_sf"/>
</dbReference>
<dbReference type="InterPro" id="IPR051202">
    <property type="entry name" value="Peptidase_C40"/>
</dbReference>
<evidence type="ECO:0000256" key="2">
    <source>
        <dbReference type="ARBA" id="ARBA00022670"/>
    </source>
</evidence>
<keyword evidence="3" id="KW-0378">Hydrolase</keyword>
<comment type="similarity">
    <text evidence="1">Belongs to the peptidase C40 family.</text>
</comment>
<evidence type="ECO:0000256" key="5">
    <source>
        <dbReference type="SAM" id="MobiDB-lite"/>
    </source>
</evidence>
<dbReference type="SUPFAM" id="SSF54001">
    <property type="entry name" value="Cysteine proteinases"/>
    <property type="match status" value="1"/>
</dbReference>
<dbReference type="Pfam" id="PF00877">
    <property type="entry name" value="NLPC_P60"/>
    <property type="match status" value="1"/>
</dbReference>
<dbReference type="InterPro" id="IPR000064">
    <property type="entry name" value="NLP_P60_dom"/>
</dbReference>
<dbReference type="CDD" id="cd13399">
    <property type="entry name" value="Slt35-like"/>
    <property type="match status" value="1"/>
</dbReference>
<reference evidence="7 8" key="1">
    <citation type="journal article" date="2019" name="Int. J. Syst. Evol. Microbiol.">
        <title>The Global Catalogue of Microorganisms (GCM) 10K type strain sequencing project: providing services to taxonomists for standard genome sequencing and annotation.</title>
        <authorList>
            <consortium name="The Broad Institute Genomics Platform"/>
            <consortium name="The Broad Institute Genome Sequencing Center for Infectious Disease"/>
            <person name="Wu L."/>
            <person name="Ma J."/>
        </authorList>
    </citation>
    <scope>NUCLEOTIDE SEQUENCE [LARGE SCALE GENOMIC DNA]</scope>
    <source>
        <strain evidence="7 8">JCM 13004</strain>
    </source>
</reference>
<dbReference type="Pfam" id="PF01464">
    <property type="entry name" value="SLT"/>
    <property type="match status" value="1"/>
</dbReference>
<evidence type="ECO:0000259" key="6">
    <source>
        <dbReference type="PROSITE" id="PS51935"/>
    </source>
</evidence>
<keyword evidence="2" id="KW-0645">Protease</keyword>
<dbReference type="InterPro" id="IPR008258">
    <property type="entry name" value="Transglycosylase_SLT_dom_1"/>
</dbReference>
<evidence type="ECO:0000313" key="7">
    <source>
        <dbReference type="EMBL" id="GAA1250603.1"/>
    </source>
</evidence>
<evidence type="ECO:0000256" key="4">
    <source>
        <dbReference type="ARBA" id="ARBA00022807"/>
    </source>
</evidence>
<dbReference type="InterPro" id="IPR038765">
    <property type="entry name" value="Papain-like_cys_pep_sf"/>
</dbReference>
<dbReference type="RefSeq" id="WP_344443870.1">
    <property type="nucleotide sequence ID" value="NZ_BAAALF010000091.1"/>
</dbReference>
<dbReference type="EMBL" id="BAAALF010000091">
    <property type="protein sequence ID" value="GAA1250603.1"/>
    <property type="molecule type" value="Genomic_DNA"/>
</dbReference>
<evidence type="ECO:0000313" key="8">
    <source>
        <dbReference type="Proteomes" id="UP001500037"/>
    </source>
</evidence>
<dbReference type="Gene3D" id="3.90.1720.10">
    <property type="entry name" value="endopeptidase domain like (from Nostoc punctiforme)"/>
    <property type="match status" value="1"/>
</dbReference>
<dbReference type="PROSITE" id="PS51935">
    <property type="entry name" value="NLPC_P60"/>
    <property type="match status" value="1"/>
</dbReference>
<feature type="domain" description="NlpC/P60" evidence="6">
    <location>
        <begin position="194"/>
        <end position="323"/>
    </location>
</feature>
<keyword evidence="8" id="KW-1185">Reference proteome</keyword>
<dbReference type="PANTHER" id="PTHR47053">
    <property type="entry name" value="MUREIN DD-ENDOPEPTIDASE MEPH-RELATED"/>
    <property type="match status" value="1"/>
</dbReference>
<evidence type="ECO:0000256" key="3">
    <source>
        <dbReference type="ARBA" id="ARBA00022801"/>
    </source>
</evidence>
<protein>
    <submittedName>
        <fullName evidence="7">NlpC/P60 family protein</fullName>
    </submittedName>
</protein>
<dbReference type="Proteomes" id="UP001500037">
    <property type="component" value="Unassembled WGS sequence"/>
</dbReference>
<evidence type="ECO:0000256" key="1">
    <source>
        <dbReference type="ARBA" id="ARBA00007074"/>
    </source>
</evidence>
<dbReference type="SUPFAM" id="SSF53955">
    <property type="entry name" value="Lysozyme-like"/>
    <property type="match status" value="1"/>
</dbReference>
<organism evidence="7 8">
    <name type="scientific">Kitasatospora nipponensis</name>
    <dbReference type="NCBI Taxonomy" id="258049"/>
    <lineage>
        <taxon>Bacteria</taxon>
        <taxon>Bacillati</taxon>
        <taxon>Actinomycetota</taxon>
        <taxon>Actinomycetes</taxon>
        <taxon>Kitasatosporales</taxon>
        <taxon>Streptomycetaceae</taxon>
        <taxon>Kitasatospora</taxon>
    </lineage>
</organism>
<dbReference type="PANTHER" id="PTHR47053:SF1">
    <property type="entry name" value="MUREIN DD-ENDOPEPTIDASE MEPH-RELATED"/>
    <property type="match status" value="1"/>
</dbReference>
<comment type="caution">
    <text evidence="7">The sequence shown here is derived from an EMBL/GenBank/DDBJ whole genome shotgun (WGS) entry which is preliminary data.</text>
</comment>
<proteinExistence type="inferred from homology"/>
<accession>A0ABN1WHF9</accession>
<feature type="region of interest" description="Disordered" evidence="5">
    <location>
        <begin position="315"/>
        <end position="344"/>
    </location>
</feature>
<keyword evidence="4" id="KW-0788">Thiol protease</keyword>
<name>A0ABN1WHF9_9ACTN</name>